<sequence length="255" mass="28638">MSSISKINNIIADHQAFQVQVIDALNRAESHLIPFKDFRSLDLVDMNQHANLLMALIQETGNRVNALNVSLSFNDIITGETRPRNVSFSTDMPGNGGIASEWFETRQAVKKAARFARRHAKLANPTLRKHVRPIDKKLRAYTDALFTVLQELDDAVYDVYLANLKPGCFKTRQQRAPATPFIWDDAASCSSDPFERFENMSDHSSEAASDADSDEPEYEYFYFGDEPVTPVITPAPRKLRRTAGHHNLRAAASAQ</sequence>
<evidence type="ECO:0000313" key="2">
    <source>
        <dbReference type="Proteomes" id="UP001565368"/>
    </source>
</evidence>
<protein>
    <submittedName>
        <fullName evidence="1">Uncharacterized protein</fullName>
    </submittedName>
</protein>
<dbReference type="Proteomes" id="UP001565368">
    <property type="component" value="Unassembled WGS sequence"/>
</dbReference>
<accession>A0ABR3Q789</accession>
<evidence type="ECO:0000313" key="1">
    <source>
        <dbReference type="EMBL" id="KAL1410208.1"/>
    </source>
</evidence>
<name>A0ABR3Q789_9TREE</name>
<dbReference type="EMBL" id="JBBXJM010000003">
    <property type="protein sequence ID" value="KAL1410208.1"/>
    <property type="molecule type" value="Genomic_DNA"/>
</dbReference>
<comment type="caution">
    <text evidence="1">The sequence shown here is derived from an EMBL/GenBank/DDBJ whole genome shotgun (WGS) entry which is preliminary data.</text>
</comment>
<proteinExistence type="predicted"/>
<keyword evidence="2" id="KW-1185">Reference proteome</keyword>
<dbReference type="GeneID" id="95985256"/>
<reference evidence="1 2" key="1">
    <citation type="submission" date="2023-08" db="EMBL/GenBank/DDBJ databases">
        <title>Annotated Genome Sequence of Vanrija albida AlHP1.</title>
        <authorList>
            <person name="Herzog R."/>
        </authorList>
    </citation>
    <scope>NUCLEOTIDE SEQUENCE [LARGE SCALE GENOMIC DNA]</scope>
    <source>
        <strain evidence="1 2">AlHP1</strain>
    </source>
</reference>
<dbReference type="RefSeq" id="XP_069210152.1">
    <property type="nucleotide sequence ID" value="XM_069352734.1"/>
</dbReference>
<organism evidence="1 2">
    <name type="scientific">Vanrija albida</name>
    <dbReference type="NCBI Taxonomy" id="181172"/>
    <lineage>
        <taxon>Eukaryota</taxon>
        <taxon>Fungi</taxon>
        <taxon>Dikarya</taxon>
        <taxon>Basidiomycota</taxon>
        <taxon>Agaricomycotina</taxon>
        <taxon>Tremellomycetes</taxon>
        <taxon>Trichosporonales</taxon>
        <taxon>Trichosporonaceae</taxon>
        <taxon>Vanrija</taxon>
    </lineage>
</organism>
<gene>
    <name evidence="1" type="ORF">Q8F55_004213</name>
</gene>